<name>A0AAV1STM8_9ROSI</name>
<feature type="compositionally biased region" description="Basic and acidic residues" evidence="5">
    <location>
        <begin position="41"/>
        <end position="60"/>
    </location>
</feature>
<evidence type="ECO:0000313" key="6">
    <source>
        <dbReference type="EMBL" id="CAK7356563.1"/>
    </source>
</evidence>
<evidence type="ECO:0000256" key="1">
    <source>
        <dbReference type="ARBA" id="ARBA00008239"/>
    </source>
</evidence>
<dbReference type="PANTHER" id="PTHR11528">
    <property type="entry name" value="HEAT SHOCK PROTEIN 90 FAMILY MEMBER"/>
    <property type="match status" value="1"/>
</dbReference>
<dbReference type="InterPro" id="IPR036890">
    <property type="entry name" value="HATPase_C_sf"/>
</dbReference>
<gene>
    <name evidence="6" type="ORF">DCAF_LOCUS26836</name>
</gene>
<keyword evidence="7" id="KW-1185">Reference proteome</keyword>
<comment type="similarity">
    <text evidence="1">Belongs to the heat shock protein 90 family.</text>
</comment>
<keyword evidence="4" id="KW-0143">Chaperone</keyword>
<dbReference type="Gene3D" id="3.30.565.10">
    <property type="entry name" value="Histidine kinase-like ATPase, C-terminal domain"/>
    <property type="match status" value="1"/>
</dbReference>
<keyword evidence="2" id="KW-0547">Nucleotide-binding</keyword>
<feature type="region of interest" description="Disordered" evidence="5">
    <location>
        <begin position="41"/>
        <end position="71"/>
    </location>
</feature>
<protein>
    <submittedName>
        <fullName evidence="6">Uncharacterized protein</fullName>
    </submittedName>
</protein>
<evidence type="ECO:0000256" key="5">
    <source>
        <dbReference type="SAM" id="MobiDB-lite"/>
    </source>
</evidence>
<dbReference type="GO" id="GO:0005524">
    <property type="term" value="F:ATP binding"/>
    <property type="evidence" value="ECO:0007669"/>
    <property type="project" value="UniProtKB-KW"/>
</dbReference>
<dbReference type="AlphaFoldDB" id="A0AAV1STM8"/>
<keyword evidence="3" id="KW-0067">ATP-binding</keyword>
<evidence type="ECO:0000313" key="7">
    <source>
        <dbReference type="Proteomes" id="UP001314170"/>
    </source>
</evidence>
<proteinExistence type="inferred from homology"/>
<evidence type="ECO:0000256" key="3">
    <source>
        <dbReference type="ARBA" id="ARBA00022840"/>
    </source>
</evidence>
<dbReference type="InterPro" id="IPR001404">
    <property type="entry name" value="Hsp90_fam"/>
</dbReference>
<reference evidence="6 7" key="1">
    <citation type="submission" date="2024-01" db="EMBL/GenBank/DDBJ databases">
        <authorList>
            <person name="Waweru B."/>
        </authorList>
    </citation>
    <scope>NUCLEOTIDE SEQUENCE [LARGE SCALE GENOMIC DNA]</scope>
</reference>
<accession>A0AAV1STM8</accession>
<dbReference type="GO" id="GO:0051082">
    <property type="term" value="F:unfolded protein binding"/>
    <property type="evidence" value="ECO:0007669"/>
    <property type="project" value="InterPro"/>
</dbReference>
<organism evidence="6 7">
    <name type="scientific">Dovyalis caffra</name>
    <dbReference type="NCBI Taxonomy" id="77055"/>
    <lineage>
        <taxon>Eukaryota</taxon>
        <taxon>Viridiplantae</taxon>
        <taxon>Streptophyta</taxon>
        <taxon>Embryophyta</taxon>
        <taxon>Tracheophyta</taxon>
        <taxon>Spermatophyta</taxon>
        <taxon>Magnoliopsida</taxon>
        <taxon>eudicotyledons</taxon>
        <taxon>Gunneridae</taxon>
        <taxon>Pentapetalae</taxon>
        <taxon>rosids</taxon>
        <taxon>fabids</taxon>
        <taxon>Malpighiales</taxon>
        <taxon>Salicaceae</taxon>
        <taxon>Flacourtieae</taxon>
        <taxon>Dovyalis</taxon>
    </lineage>
</organism>
<evidence type="ECO:0000256" key="2">
    <source>
        <dbReference type="ARBA" id="ARBA00022741"/>
    </source>
</evidence>
<evidence type="ECO:0000256" key="4">
    <source>
        <dbReference type="ARBA" id="ARBA00023186"/>
    </source>
</evidence>
<comment type="caution">
    <text evidence="6">The sequence shown here is derived from an EMBL/GenBank/DDBJ whole genome shotgun (WGS) entry which is preliminary data.</text>
</comment>
<sequence>MCKLVVDVSMIGQFGIGFCYAYVVTERVVVTSKHNDDEQYKTIEKKIGDNEDDEPKKKEEDDVEEVDEEKETKSKKKKIKEVFHEWQLINKQNNIKLMEWNSPKLSILHLFGFCRCELACAQVMSKGPIDERGVFIFHVSTTIWDSGTFKNTRVLGWIPIYSIARMVSDLNAFKCHAALGLENFL</sequence>
<dbReference type="EMBL" id="CAWUPB010001197">
    <property type="protein sequence ID" value="CAK7356563.1"/>
    <property type="molecule type" value="Genomic_DNA"/>
</dbReference>
<dbReference type="GO" id="GO:0140662">
    <property type="term" value="F:ATP-dependent protein folding chaperone"/>
    <property type="evidence" value="ECO:0007669"/>
    <property type="project" value="InterPro"/>
</dbReference>
<dbReference type="SUPFAM" id="SSF55874">
    <property type="entry name" value="ATPase domain of HSP90 chaperone/DNA topoisomerase II/histidine kinase"/>
    <property type="match status" value="1"/>
</dbReference>
<dbReference type="Proteomes" id="UP001314170">
    <property type="component" value="Unassembled WGS sequence"/>
</dbReference>
<dbReference type="GO" id="GO:0016887">
    <property type="term" value="F:ATP hydrolysis activity"/>
    <property type="evidence" value="ECO:0007669"/>
    <property type="project" value="InterPro"/>
</dbReference>